<reference evidence="2" key="1">
    <citation type="submission" date="2023-10" db="EMBL/GenBank/DDBJ databases">
        <title>Genome assemblies of two species of porcelain crab, Petrolisthes cinctipes and Petrolisthes manimaculis (Anomura: Porcellanidae).</title>
        <authorList>
            <person name="Angst P."/>
        </authorList>
    </citation>
    <scope>NUCLEOTIDE SEQUENCE</scope>
    <source>
        <strain evidence="2">PB745_01</strain>
        <tissue evidence="2">Gill</tissue>
    </source>
</reference>
<dbReference type="Proteomes" id="UP001286313">
    <property type="component" value="Unassembled WGS sequence"/>
</dbReference>
<dbReference type="AlphaFoldDB" id="A0AAE1KSG7"/>
<accession>A0AAE1KSG7</accession>
<protein>
    <submittedName>
        <fullName evidence="2">Uncharacterized protein</fullName>
    </submittedName>
</protein>
<evidence type="ECO:0000256" key="1">
    <source>
        <dbReference type="SAM" id="MobiDB-lite"/>
    </source>
</evidence>
<evidence type="ECO:0000313" key="2">
    <source>
        <dbReference type="EMBL" id="KAK3884226.1"/>
    </source>
</evidence>
<evidence type="ECO:0000313" key="3">
    <source>
        <dbReference type="Proteomes" id="UP001286313"/>
    </source>
</evidence>
<comment type="caution">
    <text evidence="2">The sequence shown here is derived from an EMBL/GenBank/DDBJ whole genome shotgun (WGS) entry which is preliminary data.</text>
</comment>
<proteinExistence type="predicted"/>
<feature type="compositionally biased region" description="Basic and acidic residues" evidence="1">
    <location>
        <begin position="32"/>
        <end position="42"/>
    </location>
</feature>
<keyword evidence="3" id="KW-1185">Reference proteome</keyword>
<feature type="region of interest" description="Disordered" evidence="1">
    <location>
        <begin position="32"/>
        <end position="97"/>
    </location>
</feature>
<organism evidence="2 3">
    <name type="scientific">Petrolisthes cinctipes</name>
    <name type="common">Flat porcelain crab</name>
    <dbReference type="NCBI Taxonomy" id="88211"/>
    <lineage>
        <taxon>Eukaryota</taxon>
        <taxon>Metazoa</taxon>
        <taxon>Ecdysozoa</taxon>
        <taxon>Arthropoda</taxon>
        <taxon>Crustacea</taxon>
        <taxon>Multicrustacea</taxon>
        <taxon>Malacostraca</taxon>
        <taxon>Eumalacostraca</taxon>
        <taxon>Eucarida</taxon>
        <taxon>Decapoda</taxon>
        <taxon>Pleocyemata</taxon>
        <taxon>Anomura</taxon>
        <taxon>Galatheoidea</taxon>
        <taxon>Porcellanidae</taxon>
        <taxon>Petrolisthes</taxon>
    </lineage>
</organism>
<dbReference type="EMBL" id="JAWQEG010000904">
    <property type="protein sequence ID" value="KAK3884226.1"/>
    <property type="molecule type" value="Genomic_DNA"/>
</dbReference>
<name>A0AAE1KSG7_PETCI</name>
<sequence>MFRVGVNTKTKLLSLKNVVYLCDPCLDRARNECKSETEEQQDKSVQTGKECTEEQSVLTEDTNEKSVQVNRTENEVEIVEERDVQVSQPRPRPPVHS</sequence>
<gene>
    <name evidence="2" type="ORF">Pcinc_011502</name>
</gene>
<feature type="compositionally biased region" description="Polar residues" evidence="1">
    <location>
        <begin position="43"/>
        <end position="71"/>
    </location>
</feature>